<dbReference type="InterPro" id="IPR036278">
    <property type="entry name" value="Sialidase_sf"/>
</dbReference>
<comment type="similarity">
    <text evidence="2">Belongs to the glycosyl hydrolase 33 family.</text>
</comment>
<comment type="catalytic activity">
    <reaction evidence="1">
        <text>Hydrolysis of alpha-(2-&gt;3)-, alpha-(2-&gt;6)-, alpha-(2-&gt;8)- glycosidic linkages of terminal sialic acid residues in oligosaccharides, glycoproteins, glycolipids, colominic acid and synthetic substrates.</text>
        <dbReference type="EC" id="3.2.1.18"/>
    </reaction>
</comment>
<sequence length="360" mass="37224">MEVVELARSGEPFAGSAFEAPRYRIPALCVTASGRLLAAYDVRADWRDLPGDFDLALRHADDGGRTWSAPRALRRHEPGHGFGDASLTTDPASGRILCWYVGSRGRSFFSADAEEGLELWCSTSTDDGLTWTHRDLSALRPAGATGMFASSGNGTATASGRLLQPFVLRRGGQHGAASGFSDDGGLTWALGEPIGPDCDETKLLGLPDGSVLLHARATPRRRAARSADGAAFGVPEPDAALVDPGCNGGLALLAAGVAGPLVVATGLDDPSERRRLVARVSRDGGTTWDAPVVIDAGAAAYSVAVPLPDGSLGVAWESGDYDALLFARITASELGVDGPATLVPHRGRPGAAKPPEVAGP</sequence>
<dbReference type="Proteomes" id="UP000290624">
    <property type="component" value="Unassembled WGS sequence"/>
</dbReference>
<dbReference type="OrthoDB" id="7294637at2"/>
<dbReference type="GO" id="GO:0006689">
    <property type="term" value="P:ganglioside catabolic process"/>
    <property type="evidence" value="ECO:0007669"/>
    <property type="project" value="TreeGrafter"/>
</dbReference>
<organism evidence="6 7">
    <name type="scientific">Propioniciclava flava</name>
    <dbReference type="NCBI Taxonomy" id="2072026"/>
    <lineage>
        <taxon>Bacteria</taxon>
        <taxon>Bacillati</taxon>
        <taxon>Actinomycetota</taxon>
        <taxon>Actinomycetes</taxon>
        <taxon>Propionibacteriales</taxon>
        <taxon>Propionibacteriaceae</taxon>
        <taxon>Propioniciclava</taxon>
    </lineage>
</organism>
<dbReference type="GO" id="GO:0009313">
    <property type="term" value="P:oligosaccharide catabolic process"/>
    <property type="evidence" value="ECO:0007669"/>
    <property type="project" value="TreeGrafter"/>
</dbReference>
<protein>
    <recommendedName>
        <fullName evidence="3">exo-alpha-sialidase</fullName>
        <ecNumber evidence="3">3.2.1.18</ecNumber>
    </recommendedName>
</protein>
<dbReference type="GO" id="GO:0004308">
    <property type="term" value="F:exo-alpha-sialidase activity"/>
    <property type="evidence" value="ECO:0007669"/>
    <property type="project" value="UniProtKB-EC"/>
</dbReference>
<dbReference type="RefSeq" id="WP_129459806.1">
    <property type="nucleotide sequence ID" value="NZ_PPCV01000014.1"/>
</dbReference>
<dbReference type="InterPro" id="IPR011040">
    <property type="entry name" value="Sialidase"/>
</dbReference>
<dbReference type="InterPro" id="IPR026856">
    <property type="entry name" value="Sialidase_fam"/>
</dbReference>
<evidence type="ECO:0000256" key="2">
    <source>
        <dbReference type="ARBA" id="ARBA00009348"/>
    </source>
</evidence>
<dbReference type="AlphaFoldDB" id="A0A4Q2ED89"/>
<proteinExistence type="inferred from homology"/>
<evidence type="ECO:0000256" key="4">
    <source>
        <dbReference type="SAM" id="MobiDB-lite"/>
    </source>
</evidence>
<dbReference type="Pfam" id="PF13088">
    <property type="entry name" value="BNR_2"/>
    <property type="match status" value="1"/>
</dbReference>
<dbReference type="EC" id="3.2.1.18" evidence="3"/>
<evidence type="ECO:0000256" key="1">
    <source>
        <dbReference type="ARBA" id="ARBA00000427"/>
    </source>
</evidence>
<evidence type="ECO:0000313" key="6">
    <source>
        <dbReference type="EMBL" id="RXW31101.1"/>
    </source>
</evidence>
<reference evidence="6 7" key="1">
    <citation type="submission" date="2018-01" db="EMBL/GenBank/DDBJ databases">
        <title>Lactibacter flavus gen. nov., sp. nov., a novel bacterium of the family Propionibacteriaceae isolated from raw milk and dairy products.</title>
        <authorList>
            <person name="Wenning M."/>
            <person name="Breitenwieser F."/>
            <person name="Huptas C."/>
            <person name="von Neubeck M."/>
            <person name="Busse H.-J."/>
            <person name="Scherer S."/>
        </authorList>
    </citation>
    <scope>NUCLEOTIDE SEQUENCE [LARGE SCALE GENOMIC DNA]</scope>
    <source>
        <strain evidence="6 7">VG341</strain>
    </source>
</reference>
<dbReference type="EMBL" id="PPCV01000014">
    <property type="protein sequence ID" value="RXW31101.1"/>
    <property type="molecule type" value="Genomic_DNA"/>
</dbReference>
<dbReference type="SUPFAM" id="SSF50939">
    <property type="entry name" value="Sialidases"/>
    <property type="match status" value="1"/>
</dbReference>
<keyword evidence="7" id="KW-1185">Reference proteome</keyword>
<evidence type="ECO:0000313" key="7">
    <source>
        <dbReference type="Proteomes" id="UP000290624"/>
    </source>
</evidence>
<gene>
    <name evidence="6" type="ORF">C1706_13805</name>
</gene>
<evidence type="ECO:0000259" key="5">
    <source>
        <dbReference type="Pfam" id="PF13088"/>
    </source>
</evidence>
<dbReference type="PANTHER" id="PTHR10628:SF30">
    <property type="entry name" value="EXO-ALPHA-SIALIDASE"/>
    <property type="match status" value="1"/>
</dbReference>
<dbReference type="GO" id="GO:0005737">
    <property type="term" value="C:cytoplasm"/>
    <property type="evidence" value="ECO:0007669"/>
    <property type="project" value="TreeGrafter"/>
</dbReference>
<dbReference type="GO" id="GO:0016020">
    <property type="term" value="C:membrane"/>
    <property type="evidence" value="ECO:0007669"/>
    <property type="project" value="TreeGrafter"/>
</dbReference>
<accession>A0A4Q2ED89</accession>
<comment type="caution">
    <text evidence="6">The sequence shown here is derived from an EMBL/GenBank/DDBJ whole genome shotgun (WGS) entry which is preliminary data.</text>
</comment>
<evidence type="ECO:0000256" key="3">
    <source>
        <dbReference type="ARBA" id="ARBA00012733"/>
    </source>
</evidence>
<dbReference type="PANTHER" id="PTHR10628">
    <property type="entry name" value="SIALIDASE"/>
    <property type="match status" value="1"/>
</dbReference>
<dbReference type="Gene3D" id="2.120.10.10">
    <property type="match status" value="1"/>
</dbReference>
<dbReference type="CDD" id="cd15482">
    <property type="entry name" value="Sialidase_non-viral"/>
    <property type="match status" value="1"/>
</dbReference>
<feature type="domain" description="Sialidase" evidence="5">
    <location>
        <begin position="51"/>
        <end position="313"/>
    </location>
</feature>
<name>A0A4Q2ED89_9ACTN</name>
<feature type="region of interest" description="Disordered" evidence="4">
    <location>
        <begin position="340"/>
        <end position="360"/>
    </location>
</feature>